<accession>A0A6J4S7N9</accession>
<feature type="region of interest" description="Disordered" evidence="1">
    <location>
        <begin position="1"/>
        <end position="111"/>
    </location>
</feature>
<organism evidence="2">
    <name type="scientific">uncultured Sphingomonadaceae bacterium</name>
    <dbReference type="NCBI Taxonomy" id="169976"/>
    <lineage>
        <taxon>Bacteria</taxon>
        <taxon>Pseudomonadati</taxon>
        <taxon>Pseudomonadota</taxon>
        <taxon>Alphaproteobacteria</taxon>
        <taxon>Sphingomonadales</taxon>
        <taxon>Sphingomonadaceae</taxon>
        <taxon>environmental samples</taxon>
    </lineage>
</organism>
<gene>
    <name evidence="2" type="ORF">AVDCRST_MAG39-505</name>
</gene>
<feature type="non-terminal residue" evidence="2">
    <location>
        <position position="159"/>
    </location>
</feature>
<feature type="non-terminal residue" evidence="2">
    <location>
        <position position="1"/>
    </location>
</feature>
<feature type="compositionally biased region" description="Basic residues" evidence="1">
    <location>
        <begin position="94"/>
        <end position="106"/>
    </location>
</feature>
<feature type="compositionally biased region" description="Basic and acidic residues" evidence="1">
    <location>
        <begin position="20"/>
        <end position="32"/>
    </location>
</feature>
<name>A0A6J4S7N9_9SPHN</name>
<dbReference type="AlphaFoldDB" id="A0A6J4S7N9"/>
<evidence type="ECO:0000256" key="1">
    <source>
        <dbReference type="SAM" id="MobiDB-lite"/>
    </source>
</evidence>
<proteinExistence type="predicted"/>
<sequence>AAGRGRGPLQQGASAVVGERGGDDRRGTDRSARGAPDGRLSGAAGRVPRARRGAAHAVGADRHRLRRAAAVRLRAAGARRRRRGRAQGAAGREHRGRAPMPRKAKRAGGSACRSRPATWGWWCWIGTANDRIFERLGKARAGRWPLSPGTATTSDRRRV</sequence>
<reference evidence="2" key="1">
    <citation type="submission" date="2020-02" db="EMBL/GenBank/DDBJ databases">
        <authorList>
            <person name="Meier V. D."/>
        </authorList>
    </citation>
    <scope>NUCLEOTIDE SEQUENCE</scope>
    <source>
        <strain evidence="2">AVDCRST_MAG39</strain>
    </source>
</reference>
<dbReference type="EMBL" id="CADCVW010000023">
    <property type="protein sequence ID" value="CAA9486803.1"/>
    <property type="molecule type" value="Genomic_DNA"/>
</dbReference>
<evidence type="ECO:0000313" key="2">
    <source>
        <dbReference type="EMBL" id="CAA9486803.1"/>
    </source>
</evidence>
<protein>
    <submittedName>
        <fullName evidence="2">Uncharacterized protein</fullName>
    </submittedName>
</protein>